<proteinExistence type="predicted"/>
<dbReference type="Proteomes" id="UP000462435">
    <property type="component" value="Unassembled WGS sequence"/>
</dbReference>
<dbReference type="PROSITE" id="PS51257">
    <property type="entry name" value="PROKAR_LIPOPROTEIN"/>
    <property type="match status" value="1"/>
</dbReference>
<gene>
    <name evidence="1" type="ORF">GAK35_01033</name>
</gene>
<name>A0A7V8FYS4_9BURK</name>
<protein>
    <submittedName>
        <fullName evidence="1">Uncharacterized protein</fullName>
    </submittedName>
</protein>
<reference evidence="2" key="1">
    <citation type="journal article" date="2020" name="MBio">
        <title>Horizontal gene transfer to a defensive symbiont with a reduced genome amongst a multipartite beetle microbiome.</title>
        <authorList>
            <person name="Waterworth S.C."/>
            <person name="Florez L.V."/>
            <person name="Rees E.R."/>
            <person name="Hertweck C."/>
            <person name="Kaltenpoth M."/>
            <person name="Kwan J.C."/>
        </authorList>
    </citation>
    <scope>NUCLEOTIDE SEQUENCE [LARGE SCALE GENOMIC DNA]</scope>
</reference>
<dbReference type="AlphaFoldDB" id="A0A7V8FYS4"/>
<dbReference type="EMBL" id="WNDX01000021">
    <property type="protein sequence ID" value="KAF1046348.1"/>
    <property type="molecule type" value="Genomic_DNA"/>
</dbReference>
<evidence type="ECO:0000313" key="1">
    <source>
        <dbReference type="EMBL" id="KAF1046348.1"/>
    </source>
</evidence>
<organism evidence="1 2">
    <name type="scientific">Herbaspirillum frisingense</name>
    <dbReference type="NCBI Taxonomy" id="92645"/>
    <lineage>
        <taxon>Bacteria</taxon>
        <taxon>Pseudomonadati</taxon>
        <taxon>Pseudomonadota</taxon>
        <taxon>Betaproteobacteria</taxon>
        <taxon>Burkholderiales</taxon>
        <taxon>Oxalobacteraceae</taxon>
        <taxon>Herbaspirillum</taxon>
    </lineage>
</organism>
<comment type="caution">
    <text evidence="1">The sequence shown here is derived from an EMBL/GenBank/DDBJ whole genome shotgun (WGS) entry which is preliminary data.</text>
</comment>
<evidence type="ECO:0000313" key="2">
    <source>
        <dbReference type="Proteomes" id="UP000462435"/>
    </source>
</evidence>
<accession>A0A7V8FYS4</accession>
<sequence length="67" mass="7457">MRTLYNVSILLGCLLFGGWIGATYAGTSVLVACEQHGQVFFEAFAYRERMAITCTPPRPAMPFEPVR</sequence>